<evidence type="ECO:0000259" key="3">
    <source>
        <dbReference type="Pfam" id="PF24088"/>
    </source>
</evidence>
<dbReference type="STRING" id="1296565.SAMN05660657_00865"/>
<reference evidence="5" key="1">
    <citation type="submission" date="2016-10" db="EMBL/GenBank/DDBJ databases">
        <authorList>
            <person name="Varghese N."/>
            <person name="Submissions S."/>
        </authorList>
    </citation>
    <scope>NUCLEOTIDE SEQUENCE [LARGE SCALE GENOMIC DNA]</scope>
    <source>
        <strain evidence="5">DSM 46136</strain>
    </source>
</reference>
<keyword evidence="5" id="KW-1185">Reference proteome</keyword>
<protein>
    <recommendedName>
        <fullName evidence="3">DUF7373 domain-containing protein</fullName>
    </recommendedName>
</protein>
<accession>A0A1I6Y316</accession>
<dbReference type="InterPro" id="IPR055797">
    <property type="entry name" value="DUF7373"/>
</dbReference>
<dbReference type="Proteomes" id="UP000199546">
    <property type="component" value="Unassembled WGS sequence"/>
</dbReference>
<dbReference type="EMBL" id="FPBA01000002">
    <property type="protein sequence ID" value="SFT44969.1"/>
    <property type="molecule type" value="Genomic_DNA"/>
</dbReference>
<feature type="chain" id="PRO_5038675401" description="DUF7373 domain-containing protein" evidence="2">
    <location>
        <begin position="24"/>
        <end position="403"/>
    </location>
</feature>
<dbReference type="AlphaFoldDB" id="A0A1I6Y316"/>
<evidence type="ECO:0000256" key="1">
    <source>
        <dbReference type="SAM" id="MobiDB-lite"/>
    </source>
</evidence>
<keyword evidence="2" id="KW-0732">Signal</keyword>
<feature type="compositionally biased region" description="Low complexity" evidence="1">
    <location>
        <begin position="35"/>
        <end position="51"/>
    </location>
</feature>
<evidence type="ECO:0000313" key="5">
    <source>
        <dbReference type="Proteomes" id="UP000199546"/>
    </source>
</evidence>
<evidence type="ECO:0000256" key="2">
    <source>
        <dbReference type="SAM" id="SignalP"/>
    </source>
</evidence>
<feature type="signal peptide" evidence="2">
    <location>
        <begin position="1"/>
        <end position="23"/>
    </location>
</feature>
<evidence type="ECO:0000313" key="4">
    <source>
        <dbReference type="EMBL" id="SFT44969.1"/>
    </source>
</evidence>
<proteinExistence type="predicted"/>
<dbReference type="Pfam" id="PF24088">
    <property type="entry name" value="DUF7373"/>
    <property type="match status" value="1"/>
</dbReference>
<feature type="domain" description="DUF7373" evidence="3">
    <location>
        <begin position="61"/>
        <end position="246"/>
    </location>
</feature>
<feature type="region of interest" description="Disordered" evidence="1">
    <location>
        <begin position="234"/>
        <end position="260"/>
    </location>
</feature>
<gene>
    <name evidence="4" type="ORF">SAMN05660657_00865</name>
</gene>
<name>A0A1I6Y316_9ACTN</name>
<feature type="compositionally biased region" description="Polar residues" evidence="1">
    <location>
        <begin position="234"/>
        <end position="244"/>
    </location>
</feature>
<organism evidence="4 5">
    <name type="scientific">Geodermatophilus amargosae</name>
    <dbReference type="NCBI Taxonomy" id="1296565"/>
    <lineage>
        <taxon>Bacteria</taxon>
        <taxon>Bacillati</taxon>
        <taxon>Actinomycetota</taxon>
        <taxon>Actinomycetes</taxon>
        <taxon>Geodermatophilales</taxon>
        <taxon>Geodermatophilaceae</taxon>
        <taxon>Geodermatophilus</taxon>
    </lineage>
</organism>
<feature type="region of interest" description="Disordered" evidence="1">
    <location>
        <begin position="35"/>
        <end position="66"/>
    </location>
</feature>
<sequence length="403" mass="42046">MTGMRGRRAGGVAAAVAAGVLLAGCTSTVSGTATPLASAAPTTSESAAPTTPSEPPIDVTPAPEPTVGTLLESHRIASVTSLVQVTFPSRTETCFPSGPWSDSGALDAAYFGNGTAGPILDRWGFVTAWGQCNSDPADGRGTLTMVAELSDPESAARAAQELADDQATGGYEPAQVPGLDGAVLLQGSGGEDVVQAFVPVGRMLAYAYHTAGSGQGLEEVGRLMADQVPLLQSFQPTPQDQVPSLPTDPDGLQQLTLDPPGDFTDFSGPYDLEGYLRLAIDPFRERDLLTANGFTGFYSKQSEEADLSYAVALYAFPSSTETNTVYTAFAQLEDAEFGGTAFQLPSIPDAPCFWFESGESYYQRCYVGYGSHLASVDVLGLGAPDDVAAMDRLLPAQRDLIDG</sequence>
<dbReference type="PROSITE" id="PS51257">
    <property type="entry name" value="PROKAR_LIPOPROTEIN"/>
    <property type="match status" value="1"/>
</dbReference>